<evidence type="ECO:0000256" key="5">
    <source>
        <dbReference type="ARBA" id="ARBA00022801"/>
    </source>
</evidence>
<evidence type="ECO:0000256" key="3">
    <source>
        <dbReference type="ARBA" id="ARBA00022512"/>
    </source>
</evidence>
<dbReference type="Pfam" id="PF00295">
    <property type="entry name" value="Glyco_hydro_28"/>
    <property type="match status" value="1"/>
</dbReference>
<evidence type="ECO:0000256" key="7">
    <source>
        <dbReference type="ARBA" id="ARBA00023316"/>
    </source>
</evidence>
<keyword evidence="7" id="KW-0961">Cell wall biogenesis/degradation</keyword>
<evidence type="ECO:0000313" key="10">
    <source>
        <dbReference type="EMBL" id="WVY97710.1"/>
    </source>
</evidence>
<evidence type="ECO:0000256" key="2">
    <source>
        <dbReference type="ARBA" id="ARBA00008834"/>
    </source>
</evidence>
<feature type="active site" evidence="8">
    <location>
        <position position="200"/>
    </location>
</feature>
<evidence type="ECO:0000256" key="1">
    <source>
        <dbReference type="ARBA" id="ARBA00004191"/>
    </source>
</evidence>
<keyword evidence="4" id="KW-0964">Secreted</keyword>
<protein>
    <recommendedName>
        <fullName evidence="12">Polygalacturonase</fullName>
    </recommendedName>
</protein>
<dbReference type="Proteomes" id="UP001374535">
    <property type="component" value="Chromosome 9"/>
</dbReference>
<name>A0AAQ3MVS6_VIGMU</name>
<evidence type="ECO:0000313" key="11">
    <source>
        <dbReference type="Proteomes" id="UP001374535"/>
    </source>
</evidence>
<evidence type="ECO:0000256" key="4">
    <source>
        <dbReference type="ARBA" id="ARBA00022525"/>
    </source>
</evidence>
<evidence type="ECO:0000256" key="6">
    <source>
        <dbReference type="ARBA" id="ARBA00023295"/>
    </source>
</evidence>
<sequence>MHILKDLKSGWKEACASTEPVEIYFSGKYTLKHVELKGPCKGPVKITIDGQIKAPVNQKDVGGDHWIKISHVNDLTLSGNAIFDGQGASAWKNNECSKNSNCKLSMNFGFNFVNNSIVNGITSKDSKHFHANVLDCKNFTFDGFKVSAPQNSPNTSGIHIERSTSVNVLNTNIGTGDDCVSLGDGSSQVLVQNVTCGPGHGLSIGSLGKHKKEEPIDGITIKGCTLKETDNGVRIKTWPSEPETITITNLVFEDITMENVKNPIIIDQEYCPSNQCSKKQPSRVKISKVIIKNIKGTSATKEGMILACSSVAPCEGVDISNVDLKFNGTPTIAVCNNVKPKITGNVPKCTTMSNKKQ</sequence>
<dbReference type="PANTHER" id="PTHR31375">
    <property type="match status" value="1"/>
</dbReference>
<keyword evidence="11" id="KW-1185">Reference proteome</keyword>
<dbReference type="InterPro" id="IPR006626">
    <property type="entry name" value="PbH1"/>
</dbReference>
<organism evidence="10 11">
    <name type="scientific">Vigna mungo</name>
    <name type="common">Black gram</name>
    <name type="synonym">Phaseolus mungo</name>
    <dbReference type="NCBI Taxonomy" id="3915"/>
    <lineage>
        <taxon>Eukaryota</taxon>
        <taxon>Viridiplantae</taxon>
        <taxon>Streptophyta</taxon>
        <taxon>Embryophyta</taxon>
        <taxon>Tracheophyta</taxon>
        <taxon>Spermatophyta</taxon>
        <taxon>Magnoliopsida</taxon>
        <taxon>eudicotyledons</taxon>
        <taxon>Gunneridae</taxon>
        <taxon>Pentapetalae</taxon>
        <taxon>rosids</taxon>
        <taxon>fabids</taxon>
        <taxon>Fabales</taxon>
        <taxon>Fabaceae</taxon>
        <taxon>Papilionoideae</taxon>
        <taxon>50 kb inversion clade</taxon>
        <taxon>NPAAA clade</taxon>
        <taxon>indigoferoid/millettioid clade</taxon>
        <taxon>Phaseoleae</taxon>
        <taxon>Vigna</taxon>
    </lineage>
</organism>
<dbReference type="EMBL" id="CP144692">
    <property type="protein sequence ID" value="WVY97710.1"/>
    <property type="molecule type" value="Genomic_DNA"/>
</dbReference>
<dbReference type="AlphaFoldDB" id="A0AAQ3MVS6"/>
<evidence type="ECO:0000256" key="9">
    <source>
        <dbReference type="RuleBase" id="RU361169"/>
    </source>
</evidence>
<dbReference type="GO" id="GO:0004650">
    <property type="term" value="F:polygalacturonase activity"/>
    <property type="evidence" value="ECO:0007669"/>
    <property type="project" value="InterPro"/>
</dbReference>
<evidence type="ECO:0008006" key="12">
    <source>
        <dbReference type="Google" id="ProtNLM"/>
    </source>
</evidence>
<reference evidence="10 11" key="1">
    <citation type="journal article" date="2023" name="Life. Sci Alliance">
        <title>Evolutionary insights into 3D genome organization and epigenetic landscape of Vigna mungo.</title>
        <authorList>
            <person name="Junaid A."/>
            <person name="Singh B."/>
            <person name="Bhatia S."/>
        </authorList>
    </citation>
    <scope>NUCLEOTIDE SEQUENCE [LARGE SCALE GENOMIC DNA]</scope>
    <source>
        <strain evidence="10">Urdbean</strain>
    </source>
</reference>
<dbReference type="InterPro" id="IPR000743">
    <property type="entry name" value="Glyco_hydro_28"/>
</dbReference>
<proteinExistence type="inferred from homology"/>
<keyword evidence="5 9" id="KW-0378">Hydrolase</keyword>
<keyword evidence="6 9" id="KW-0326">Glycosidase</keyword>
<dbReference type="GO" id="GO:0071555">
    <property type="term" value="P:cell wall organization"/>
    <property type="evidence" value="ECO:0007669"/>
    <property type="project" value="UniProtKB-KW"/>
</dbReference>
<dbReference type="Gene3D" id="2.160.20.10">
    <property type="entry name" value="Single-stranded right-handed beta-helix, Pectin lyase-like"/>
    <property type="match status" value="1"/>
</dbReference>
<evidence type="ECO:0000256" key="8">
    <source>
        <dbReference type="PROSITE-ProRule" id="PRU10052"/>
    </source>
</evidence>
<dbReference type="PROSITE" id="PS00502">
    <property type="entry name" value="POLYGALACTURONASE"/>
    <property type="match status" value="1"/>
</dbReference>
<dbReference type="InterPro" id="IPR012334">
    <property type="entry name" value="Pectin_lyas_fold"/>
</dbReference>
<gene>
    <name evidence="10" type="ORF">V8G54_029861</name>
</gene>
<dbReference type="GO" id="GO:0005975">
    <property type="term" value="P:carbohydrate metabolic process"/>
    <property type="evidence" value="ECO:0007669"/>
    <property type="project" value="InterPro"/>
</dbReference>
<dbReference type="InterPro" id="IPR011050">
    <property type="entry name" value="Pectin_lyase_fold/virulence"/>
</dbReference>
<dbReference type="FunFam" id="2.160.20.10:FF:000004">
    <property type="entry name" value="Pectin lyase-like superfamily protein"/>
    <property type="match status" value="1"/>
</dbReference>
<dbReference type="SUPFAM" id="SSF51126">
    <property type="entry name" value="Pectin lyase-like"/>
    <property type="match status" value="1"/>
</dbReference>
<comment type="similarity">
    <text evidence="2 9">Belongs to the glycosyl hydrolase 28 family.</text>
</comment>
<dbReference type="SMART" id="SM00710">
    <property type="entry name" value="PbH1"/>
    <property type="match status" value="5"/>
</dbReference>
<accession>A0AAQ3MVS6</accession>
<keyword evidence="3" id="KW-0134">Cell wall</keyword>
<comment type="subcellular location">
    <subcellularLocation>
        <location evidence="1">Secreted</location>
        <location evidence="1">Cell wall</location>
    </subcellularLocation>
</comment>